<organism evidence="1 2">
    <name type="scientific">Pluteus cervinus</name>
    <dbReference type="NCBI Taxonomy" id="181527"/>
    <lineage>
        <taxon>Eukaryota</taxon>
        <taxon>Fungi</taxon>
        <taxon>Dikarya</taxon>
        <taxon>Basidiomycota</taxon>
        <taxon>Agaricomycotina</taxon>
        <taxon>Agaricomycetes</taxon>
        <taxon>Agaricomycetidae</taxon>
        <taxon>Agaricales</taxon>
        <taxon>Pluteineae</taxon>
        <taxon>Pluteaceae</taxon>
        <taxon>Pluteus</taxon>
    </lineage>
</organism>
<gene>
    <name evidence="1" type="ORF">BDN72DRAFT_451827</name>
</gene>
<evidence type="ECO:0000313" key="1">
    <source>
        <dbReference type="EMBL" id="TFK75697.1"/>
    </source>
</evidence>
<proteinExistence type="predicted"/>
<dbReference type="Proteomes" id="UP000308600">
    <property type="component" value="Unassembled WGS sequence"/>
</dbReference>
<evidence type="ECO:0000313" key="2">
    <source>
        <dbReference type="Proteomes" id="UP000308600"/>
    </source>
</evidence>
<dbReference type="EMBL" id="ML208262">
    <property type="protein sequence ID" value="TFK75697.1"/>
    <property type="molecule type" value="Genomic_DNA"/>
</dbReference>
<protein>
    <submittedName>
        <fullName evidence="1">Uncharacterized protein</fullName>
    </submittedName>
</protein>
<accession>A0ACD3BFB0</accession>
<sequence>MSLSIPDLNLNVSSIDGILPDFARGTNLPGEIKCYTLPYGFLGFLSHLLTYYTIVCLWTGRAPLRPWREFESGGIGLTFSIVGLLGGFALSVYTVTRCRNTWQLVLLALWKMGMSIWNGVTAIHASMSARGKGSSEEASGWTFLYMPFIIVGFVGLASLIKQYWGMMQLRHLTFGFVAIIVGTIVYTVYRLTTKEDEGCCGAALGAAFFGTSMFCILAAFYSDWALGSMVGNLAGVPSSDNMPLYVAYIVLERFTMFTAAN</sequence>
<reference evidence="1 2" key="1">
    <citation type="journal article" date="2019" name="Nat. Ecol. Evol.">
        <title>Megaphylogeny resolves global patterns of mushroom evolution.</title>
        <authorList>
            <person name="Varga T."/>
            <person name="Krizsan K."/>
            <person name="Foldi C."/>
            <person name="Dima B."/>
            <person name="Sanchez-Garcia M."/>
            <person name="Sanchez-Ramirez S."/>
            <person name="Szollosi G.J."/>
            <person name="Szarkandi J.G."/>
            <person name="Papp V."/>
            <person name="Albert L."/>
            <person name="Andreopoulos W."/>
            <person name="Angelini C."/>
            <person name="Antonin V."/>
            <person name="Barry K.W."/>
            <person name="Bougher N.L."/>
            <person name="Buchanan P."/>
            <person name="Buyck B."/>
            <person name="Bense V."/>
            <person name="Catcheside P."/>
            <person name="Chovatia M."/>
            <person name="Cooper J."/>
            <person name="Damon W."/>
            <person name="Desjardin D."/>
            <person name="Finy P."/>
            <person name="Geml J."/>
            <person name="Haridas S."/>
            <person name="Hughes K."/>
            <person name="Justo A."/>
            <person name="Karasinski D."/>
            <person name="Kautmanova I."/>
            <person name="Kiss B."/>
            <person name="Kocsube S."/>
            <person name="Kotiranta H."/>
            <person name="LaButti K.M."/>
            <person name="Lechner B.E."/>
            <person name="Liimatainen K."/>
            <person name="Lipzen A."/>
            <person name="Lukacs Z."/>
            <person name="Mihaltcheva S."/>
            <person name="Morgado L.N."/>
            <person name="Niskanen T."/>
            <person name="Noordeloos M.E."/>
            <person name="Ohm R.A."/>
            <person name="Ortiz-Santana B."/>
            <person name="Ovrebo C."/>
            <person name="Racz N."/>
            <person name="Riley R."/>
            <person name="Savchenko A."/>
            <person name="Shiryaev A."/>
            <person name="Soop K."/>
            <person name="Spirin V."/>
            <person name="Szebenyi C."/>
            <person name="Tomsovsky M."/>
            <person name="Tulloss R.E."/>
            <person name="Uehling J."/>
            <person name="Grigoriev I.V."/>
            <person name="Vagvolgyi C."/>
            <person name="Papp T."/>
            <person name="Martin F.M."/>
            <person name="Miettinen O."/>
            <person name="Hibbett D.S."/>
            <person name="Nagy L.G."/>
        </authorList>
    </citation>
    <scope>NUCLEOTIDE SEQUENCE [LARGE SCALE GENOMIC DNA]</scope>
    <source>
        <strain evidence="1 2">NL-1719</strain>
    </source>
</reference>
<keyword evidence="2" id="KW-1185">Reference proteome</keyword>
<name>A0ACD3BFB0_9AGAR</name>